<dbReference type="eggNOG" id="ENOG502SP7J">
    <property type="taxonomic scope" value="Eukaryota"/>
</dbReference>
<dbReference type="PANTHER" id="PTHR47256:SF3">
    <property type="entry name" value="ZN(II)2CYS6 TRANSCRIPTION FACTOR (EUROFUNG)"/>
    <property type="match status" value="1"/>
</dbReference>
<evidence type="ECO:0000313" key="7">
    <source>
        <dbReference type="Proteomes" id="UP000015100"/>
    </source>
</evidence>
<feature type="domain" description="Zn(2)-C6 fungal-type" evidence="5">
    <location>
        <begin position="40"/>
        <end position="70"/>
    </location>
</feature>
<comment type="caution">
    <text evidence="6">The sequence shown here is derived from an EMBL/GenBank/DDBJ whole genome shotgun (WGS) entry which is preliminary data.</text>
</comment>
<dbReference type="GO" id="GO:0003677">
    <property type="term" value="F:DNA binding"/>
    <property type="evidence" value="ECO:0007669"/>
    <property type="project" value="InterPro"/>
</dbReference>
<dbReference type="PANTHER" id="PTHR47256">
    <property type="entry name" value="ZN(II)2CYS6 TRANSCRIPTION FACTOR (EUROFUNG)-RELATED"/>
    <property type="match status" value="1"/>
</dbReference>
<dbReference type="Gene3D" id="4.10.240.10">
    <property type="entry name" value="Zn(2)-C6 fungal-type DNA-binding domain"/>
    <property type="match status" value="1"/>
</dbReference>
<name>S8CDJ8_DACHA</name>
<reference evidence="6 7" key="1">
    <citation type="journal article" date="2013" name="PLoS Genet.">
        <title>Genomic mechanisms accounting for the adaptation to parasitism in nematode-trapping fungi.</title>
        <authorList>
            <person name="Meerupati T."/>
            <person name="Andersson K.M."/>
            <person name="Friman E."/>
            <person name="Kumar D."/>
            <person name="Tunlid A."/>
            <person name="Ahren D."/>
        </authorList>
    </citation>
    <scope>NUCLEOTIDE SEQUENCE [LARGE SCALE GENOMIC DNA]</scope>
    <source>
        <strain evidence="6 7">CBS 200.50</strain>
    </source>
</reference>
<evidence type="ECO:0000256" key="4">
    <source>
        <dbReference type="SAM" id="MobiDB-lite"/>
    </source>
</evidence>
<proteinExistence type="predicted"/>
<evidence type="ECO:0000313" key="6">
    <source>
        <dbReference type="EMBL" id="EPS45777.1"/>
    </source>
</evidence>
<dbReference type="InterPro" id="IPR001138">
    <property type="entry name" value="Zn2Cys6_DnaBD"/>
</dbReference>
<evidence type="ECO:0000259" key="5">
    <source>
        <dbReference type="PROSITE" id="PS50048"/>
    </source>
</evidence>
<dbReference type="InterPro" id="IPR007219">
    <property type="entry name" value="XnlR_reg_dom"/>
</dbReference>
<dbReference type="OrthoDB" id="2593732at2759"/>
<dbReference type="Pfam" id="PF00172">
    <property type="entry name" value="Zn_clus"/>
    <property type="match status" value="1"/>
</dbReference>
<keyword evidence="1" id="KW-0479">Metal-binding</keyword>
<organism evidence="6 7">
    <name type="scientific">Dactylellina haptotyla (strain CBS 200.50)</name>
    <name type="common">Nematode-trapping fungus</name>
    <name type="synonym">Monacrosporium haptotylum</name>
    <dbReference type="NCBI Taxonomy" id="1284197"/>
    <lineage>
        <taxon>Eukaryota</taxon>
        <taxon>Fungi</taxon>
        <taxon>Dikarya</taxon>
        <taxon>Ascomycota</taxon>
        <taxon>Pezizomycotina</taxon>
        <taxon>Orbiliomycetes</taxon>
        <taxon>Orbiliales</taxon>
        <taxon>Orbiliaceae</taxon>
        <taxon>Dactylellina</taxon>
    </lineage>
</organism>
<dbReference type="Pfam" id="PF04082">
    <property type="entry name" value="Fungal_trans"/>
    <property type="match status" value="1"/>
</dbReference>
<sequence>MSGKSSSSKTPLRKLRPAAALQPRPAMVAKSGRKTRAKNACTACQQSKKKCDEETPKCSSCIDSDLECVYSIEETARHKRNVIRSKIKDYESDIDKYERILDHIKNSSISSLQRVLDVIRGQASLEDIVMFIRHDHSPFLPTGVISPEPATSDLSLLMNKQWGSTDPSGGIDLNVLDDRPILNLSAQPWTDVTNDDELVSHLMSLYMTWDHPVWHLFDFDIFIEAMKNGDTSYCSPLLVNATLAEACHYSNRISFRADPHNPNFLGHRFFQEAMRLWNEETNKVPTLLTVQSAFLIGVTLSADGMDRLGGMFLNNGIRLCKELFMQPQEPQPSDKGKEAVSLQTEEDKKFEFAKRITLWAAFNFQCTYDYIVRCPHTMPVPDLPLPYLESAVPHDYTISPDEIPPPHPVVHDPENGAFRDVKKATEWCPYPYVREPEPNLSRATFQAHCAFHIILYELSETQFESLNGEKTLSLVEKRKYYEAFDQWKASLPDELEEGRYLASSLTFMHAHFHIVVMDIHQNKIKDEKGEDPDELEAFKTDSEARYERSKAGLYELLERYNSRNSMYTMSQPLTYAMLIASQNAMGSLARVKGLETPTPVPEGQTPKTDEAGDMPIMPRGPYDEDHIVQTFENTLKWACHASNSFVTLKIFVRLMQLEVQRLKIELSESTKENLRRLFQWEKKDKGKWIEDLEKAQTNLTWRKKKKESNIVDMVKSLEELTVQEG</sequence>
<dbReference type="GO" id="GO:0008270">
    <property type="term" value="F:zinc ion binding"/>
    <property type="evidence" value="ECO:0007669"/>
    <property type="project" value="InterPro"/>
</dbReference>
<dbReference type="CDD" id="cd12148">
    <property type="entry name" value="fungal_TF_MHR"/>
    <property type="match status" value="1"/>
</dbReference>
<feature type="region of interest" description="Disordered" evidence="4">
    <location>
        <begin position="595"/>
        <end position="614"/>
    </location>
</feature>
<protein>
    <recommendedName>
        <fullName evidence="5">Zn(2)-C6 fungal-type domain-containing protein</fullName>
    </recommendedName>
</protein>
<dbReference type="Proteomes" id="UP000015100">
    <property type="component" value="Unassembled WGS sequence"/>
</dbReference>
<dbReference type="InterPro" id="IPR036864">
    <property type="entry name" value="Zn2-C6_fun-type_DNA-bd_sf"/>
</dbReference>
<dbReference type="PROSITE" id="PS50048">
    <property type="entry name" value="ZN2_CY6_FUNGAL_2"/>
    <property type="match status" value="1"/>
</dbReference>
<dbReference type="GO" id="GO:0006351">
    <property type="term" value="P:DNA-templated transcription"/>
    <property type="evidence" value="ECO:0007669"/>
    <property type="project" value="InterPro"/>
</dbReference>
<feature type="compositionally biased region" description="Polar residues" evidence="4">
    <location>
        <begin position="1"/>
        <end position="10"/>
    </location>
</feature>
<evidence type="ECO:0000256" key="1">
    <source>
        <dbReference type="ARBA" id="ARBA00022723"/>
    </source>
</evidence>
<dbReference type="STRING" id="1284197.S8CDJ8"/>
<dbReference type="AlphaFoldDB" id="S8CDJ8"/>
<dbReference type="EMBL" id="AQGS01000003">
    <property type="protein sequence ID" value="EPS45777.1"/>
    <property type="molecule type" value="Genomic_DNA"/>
</dbReference>
<dbReference type="SUPFAM" id="SSF57701">
    <property type="entry name" value="Zn2/Cys6 DNA-binding domain"/>
    <property type="match status" value="1"/>
</dbReference>
<keyword evidence="2" id="KW-0539">Nucleus</keyword>
<dbReference type="OMA" id="GSVPCAN"/>
<feature type="compositionally biased region" description="Low complexity" evidence="4">
    <location>
        <begin position="17"/>
        <end position="26"/>
    </location>
</feature>
<dbReference type="InterPro" id="IPR053187">
    <property type="entry name" value="Notoamide_regulator"/>
</dbReference>
<dbReference type="GO" id="GO:0000981">
    <property type="term" value="F:DNA-binding transcription factor activity, RNA polymerase II-specific"/>
    <property type="evidence" value="ECO:0007669"/>
    <property type="project" value="InterPro"/>
</dbReference>
<feature type="coiled-coil region" evidence="3">
    <location>
        <begin position="80"/>
        <end position="107"/>
    </location>
</feature>
<reference evidence="7" key="2">
    <citation type="submission" date="2013-04" db="EMBL/GenBank/DDBJ databases">
        <title>Genomic mechanisms accounting for the adaptation to parasitism in nematode-trapping fungi.</title>
        <authorList>
            <person name="Ahren D.G."/>
        </authorList>
    </citation>
    <scope>NUCLEOTIDE SEQUENCE [LARGE SCALE GENOMIC DNA]</scope>
    <source>
        <strain evidence="7">CBS 200.50</strain>
    </source>
</reference>
<accession>S8CDJ8</accession>
<feature type="region of interest" description="Disordered" evidence="4">
    <location>
        <begin position="1"/>
        <end position="33"/>
    </location>
</feature>
<dbReference type="HOGENOM" id="CLU_381734_0_0_1"/>
<keyword evidence="3" id="KW-0175">Coiled coil</keyword>
<dbReference type="SMART" id="SM00066">
    <property type="entry name" value="GAL4"/>
    <property type="match status" value="1"/>
</dbReference>
<dbReference type="CDD" id="cd00067">
    <property type="entry name" value="GAL4"/>
    <property type="match status" value="1"/>
</dbReference>
<keyword evidence="7" id="KW-1185">Reference proteome</keyword>
<gene>
    <name evidence="6" type="ORF">H072_211</name>
</gene>
<evidence type="ECO:0000256" key="2">
    <source>
        <dbReference type="ARBA" id="ARBA00023242"/>
    </source>
</evidence>
<evidence type="ECO:0000256" key="3">
    <source>
        <dbReference type="SAM" id="Coils"/>
    </source>
</evidence>